<organism evidence="7 8">
    <name type="scientific">Saguinus oedipus</name>
    <name type="common">Cotton-top tamarin</name>
    <name type="synonym">Oedipomidas oedipus</name>
    <dbReference type="NCBI Taxonomy" id="9490"/>
    <lineage>
        <taxon>Eukaryota</taxon>
        <taxon>Metazoa</taxon>
        <taxon>Chordata</taxon>
        <taxon>Craniata</taxon>
        <taxon>Vertebrata</taxon>
        <taxon>Euteleostomi</taxon>
        <taxon>Mammalia</taxon>
        <taxon>Eutheria</taxon>
        <taxon>Euarchontoglires</taxon>
        <taxon>Primates</taxon>
        <taxon>Haplorrhini</taxon>
        <taxon>Platyrrhini</taxon>
        <taxon>Cebidae</taxon>
        <taxon>Callitrichinae</taxon>
        <taxon>Saguinus</taxon>
    </lineage>
</organism>
<feature type="region of interest" description="Disordered" evidence="6">
    <location>
        <begin position="19"/>
        <end position="56"/>
    </location>
</feature>
<feature type="compositionally biased region" description="Gly residues" evidence="6">
    <location>
        <begin position="124"/>
        <end position="139"/>
    </location>
</feature>
<dbReference type="PANTHER" id="PTHR18905:SF12">
    <property type="entry name" value="NINEIN-LIKE PROTEIN"/>
    <property type="match status" value="1"/>
</dbReference>
<comment type="caution">
    <text evidence="7">The sequence shown here is derived from an EMBL/GenBank/DDBJ whole genome shotgun (WGS) entry which is preliminary data.</text>
</comment>
<evidence type="ECO:0000313" key="7">
    <source>
        <dbReference type="EMBL" id="KAK2109408.1"/>
    </source>
</evidence>
<keyword evidence="2" id="KW-0963">Cytoplasm</keyword>
<accession>A0ABQ9VJ64</accession>
<evidence type="ECO:0000256" key="4">
    <source>
        <dbReference type="ARBA" id="ARBA00023212"/>
    </source>
</evidence>
<name>A0ABQ9VJ64_SAGOE</name>
<feature type="region of interest" description="Disordered" evidence="6">
    <location>
        <begin position="231"/>
        <end position="265"/>
    </location>
</feature>
<dbReference type="EMBL" id="JASSZA010000005">
    <property type="protein sequence ID" value="KAK2109408.1"/>
    <property type="molecule type" value="Genomic_DNA"/>
</dbReference>
<proteinExistence type="predicted"/>
<keyword evidence="5" id="KW-0175">Coiled coil</keyword>
<evidence type="ECO:0000256" key="3">
    <source>
        <dbReference type="ARBA" id="ARBA00022553"/>
    </source>
</evidence>
<keyword evidence="3" id="KW-0597">Phosphoprotein</keyword>
<sequence>MSGAPSLLGALPACEDLTLGLEEPPQGFLPRGSQRPQRAEQGPPKPQSPAGREHAQMCASLALEEDGWELARVKQVDRLPREAEMLRALPKDGLVAGSGREGAHGPPPLCPGCGERLLAWPAAGNGGESGEAAGAGPGHGQAQDKDAVQSPVPAPAPAPASLRPSEKPRVQPGGVDGGTVPEEPERFCCGTAGLEQPGAQELPLLGTEGNASPAQPGMWGPPLSLAALLRGQAERPQAAQEEPARSWSRVRPVGSQGQALEGQATAEGALEPGCHQHSMEATRRGSSPSPCQLTDPRRAGQGHLAVPGEKEAEMALEREKDDMETKRLHLEDVVQALEKHGDLTENDRLEFHRLTEENALLKNNLGRVRQELEAAESPHDAQSFTERELGEGIGTKRARNLSIEAREVFRGNTDESHVGQDGVRLKVSLAVTDSGSEPMELL</sequence>
<feature type="region of interest" description="Disordered" evidence="6">
    <location>
        <begin position="121"/>
        <end position="217"/>
    </location>
</feature>
<evidence type="ECO:0000256" key="2">
    <source>
        <dbReference type="ARBA" id="ARBA00022490"/>
    </source>
</evidence>
<feature type="region of interest" description="Disordered" evidence="6">
    <location>
        <begin position="277"/>
        <end position="302"/>
    </location>
</feature>
<reference evidence="7 8" key="1">
    <citation type="submission" date="2023-05" db="EMBL/GenBank/DDBJ databases">
        <title>B98-5 Cell Line De Novo Hybrid Assembly: An Optical Mapping Approach.</title>
        <authorList>
            <person name="Kananen K."/>
            <person name="Auerbach J.A."/>
            <person name="Kautto E."/>
            <person name="Blachly J.S."/>
        </authorList>
    </citation>
    <scope>NUCLEOTIDE SEQUENCE [LARGE SCALE GENOMIC DNA]</scope>
    <source>
        <strain evidence="7">B95-8</strain>
        <tissue evidence="7">Cell line</tissue>
    </source>
</reference>
<gene>
    <name evidence="7" type="ORF">P7K49_009154</name>
</gene>
<keyword evidence="4" id="KW-0206">Cytoskeleton</keyword>
<evidence type="ECO:0000256" key="1">
    <source>
        <dbReference type="ARBA" id="ARBA00004300"/>
    </source>
</evidence>
<evidence type="ECO:0000256" key="5">
    <source>
        <dbReference type="SAM" id="Coils"/>
    </source>
</evidence>
<dbReference type="Proteomes" id="UP001266305">
    <property type="component" value="Unassembled WGS sequence"/>
</dbReference>
<evidence type="ECO:0000313" key="8">
    <source>
        <dbReference type="Proteomes" id="UP001266305"/>
    </source>
</evidence>
<feature type="coiled-coil region" evidence="5">
    <location>
        <begin position="320"/>
        <end position="371"/>
    </location>
</feature>
<protein>
    <submittedName>
        <fullName evidence="7">Uncharacterized protein</fullName>
    </submittedName>
</protein>
<dbReference type="PANTHER" id="PTHR18905">
    <property type="entry name" value="NINEIN"/>
    <property type="match status" value="1"/>
</dbReference>
<evidence type="ECO:0000256" key="6">
    <source>
        <dbReference type="SAM" id="MobiDB-lite"/>
    </source>
</evidence>
<comment type="subcellular location">
    <subcellularLocation>
        <location evidence="1">Cytoplasm</location>
        <location evidence="1">Cytoskeleton</location>
        <location evidence="1">Microtubule organizing center</location>
        <location evidence="1">Centrosome</location>
    </subcellularLocation>
</comment>
<keyword evidence="8" id="KW-1185">Reference proteome</keyword>